<comment type="caution">
    <text evidence="1">The sequence shown here is derived from an EMBL/GenBank/DDBJ whole genome shotgun (WGS) entry which is preliminary data.</text>
</comment>
<dbReference type="AlphaFoldDB" id="A0ABD1L3G4"/>
<dbReference type="InterPro" id="IPR013877">
    <property type="entry name" value="YAP-bd/ALF4/Glomulin"/>
</dbReference>
<accession>A0ABD1L3G4</accession>
<evidence type="ECO:0000313" key="2">
    <source>
        <dbReference type="Proteomes" id="UP001603857"/>
    </source>
</evidence>
<dbReference type="PANTHER" id="PTHR15430:SF1">
    <property type="entry name" value="GLOMULIN"/>
    <property type="match status" value="1"/>
</dbReference>
<dbReference type="Pfam" id="PF08568">
    <property type="entry name" value="Kinetochor_Ybp2"/>
    <property type="match status" value="2"/>
</dbReference>
<dbReference type="EMBL" id="JBGMDY010000011">
    <property type="protein sequence ID" value="KAL2318044.1"/>
    <property type="molecule type" value="Genomic_DNA"/>
</dbReference>
<proteinExistence type="predicted"/>
<reference evidence="1 2" key="1">
    <citation type="submission" date="2024-08" db="EMBL/GenBank/DDBJ databases">
        <title>Insights into the chromosomal genome structure of Flemingia macrophylla.</title>
        <authorList>
            <person name="Ding Y."/>
            <person name="Zhao Y."/>
            <person name="Bi W."/>
            <person name="Wu M."/>
            <person name="Zhao G."/>
            <person name="Gong Y."/>
            <person name="Li W."/>
            <person name="Zhang P."/>
        </authorList>
    </citation>
    <scope>NUCLEOTIDE SEQUENCE [LARGE SCALE GENOMIC DNA]</scope>
    <source>
        <strain evidence="1">DYQJB</strain>
        <tissue evidence="1">Leaf</tissue>
    </source>
</reference>
<name>A0ABD1L3G4_9FABA</name>
<dbReference type="InterPro" id="IPR019516">
    <property type="entry name" value="Glomulin/ALF4"/>
</dbReference>
<gene>
    <name evidence="1" type="ORF">Fmac_031920</name>
</gene>
<evidence type="ECO:0008006" key="3">
    <source>
        <dbReference type="Google" id="ProtNLM"/>
    </source>
</evidence>
<sequence>MEGFFDVVVHHGGQFVKKGELEYIDKIWYYVGGEKFENGLKLLTNDEGAMEMIDIARFFGNVNMYVEHPISQPEVIKHLPSVGGGVDGPVEVEGGVDGPTEVEGGVDGPTEVEGGVEENINLGDDGCTWVDDVVHVGGSVDVDGSGANDVDDGGPVLGGETDFVLDDENGPDESEPNIDDLHLFDVHVKTKTDCGTEKYKGNLLAEAGDFRESENTVSELIKFLDSLLDAAGSDPDSENAENVAFEAISEIHRYVCSPSLDQEVVDALSFELPKAISKFVVISSKFLDMAISIVDQFIEKCGPRDMLSILCNTLGYSRKVTKASSYVLPPLSGLSKVFISIQRRQFEHVKEAVPIILNVLKAVSLESEEDELEDVFDRVVDIANSIYEVCNKLEGDSKEKLRDLLGLYVLQCMALVSAGISYKASSCPSSVLQLSQISSYCGLSYLSLLTTYDVETVAGSVFGEDKDHCTDCLSHIKHGAALSVIWGHVYEEVAHTAKEDLIAIKDELRNNQTKRWQAIGILKHVVSFVNLPWELKKHAIDFLLCITDGGVTGNYNEEHSEWASYMPSLFSALQAVKMIIMYAPDPELRKKSFAVLKGVLADIPISERFDVLKSLITNTESSSMIAIFIDLVRKEMHTAICSSRSIVKGAQHIDNKAFPDTSFWNPSVLKLVELVLRPPQGGPPSLPEQSDAVLSALNLYRFVLMTESAEKTNYTGVMSRNSLVKAYDEWLLPLRTLVTGIMAENKSDYDEFAVDTECALNPLELVMYRCIELIEEKLRQST</sequence>
<keyword evidence="2" id="KW-1185">Reference proteome</keyword>
<evidence type="ECO:0000313" key="1">
    <source>
        <dbReference type="EMBL" id="KAL2318044.1"/>
    </source>
</evidence>
<dbReference type="PANTHER" id="PTHR15430">
    <property type="entry name" value="GLOMULIN"/>
    <property type="match status" value="1"/>
</dbReference>
<protein>
    <recommendedName>
        <fullName evidence="3">Aberrant root formation protein 4</fullName>
    </recommendedName>
</protein>
<organism evidence="1 2">
    <name type="scientific">Flemingia macrophylla</name>
    <dbReference type="NCBI Taxonomy" id="520843"/>
    <lineage>
        <taxon>Eukaryota</taxon>
        <taxon>Viridiplantae</taxon>
        <taxon>Streptophyta</taxon>
        <taxon>Embryophyta</taxon>
        <taxon>Tracheophyta</taxon>
        <taxon>Spermatophyta</taxon>
        <taxon>Magnoliopsida</taxon>
        <taxon>eudicotyledons</taxon>
        <taxon>Gunneridae</taxon>
        <taxon>Pentapetalae</taxon>
        <taxon>rosids</taxon>
        <taxon>fabids</taxon>
        <taxon>Fabales</taxon>
        <taxon>Fabaceae</taxon>
        <taxon>Papilionoideae</taxon>
        <taxon>50 kb inversion clade</taxon>
        <taxon>NPAAA clade</taxon>
        <taxon>indigoferoid/millettioid clade</taxon>
        <taxon>Phaseoleae</taxon>
        <taxon>Flemingia</taxon>
    </lineage>
</organism>
<dbReference type="Proteomes" id="UP001603857">
    <property type="component" value="Unassembled WGS sequence"/>
</dbReference>